<reference evidence="1 2" key="1">
    <citation type="submission" date="2018-03" db="EMBL/GenBank/DDBJ databases">
        <title>Diversity of phytobeneficial traits revealed by whole-genome analysis of worldwide-isolated phenazine-producing Pseudomonas spp.</title>
        <authorList>
            <person name="Biessy A."/>
            <person name="Novinscak A."/>
            <person name="Blom J."/>
            <person name="Leger G."/>
            <person name="Thomashow L.S."/>
            <person name="Cazorla F.M."/>
            <person name="Josic D."/>
            <person name="Filion M."/>
        </authorList>
    </citation>
    <scope>NUCLEOTIDE SEQUENCE [LARGE SCALE GENOMIC DNA]</scope>
    <source>
        <strain evidence="1 2">30B</strain>
    </source>
</reference>
<evidence type="ECO:0000313" key="1">
    <source>
        <dbReference type="EMBL" id="AZE53967.1"/>
    </source>
</evidence>
<dbReference type="EMBL" id="CP027754">
    <property type="protein sequence ID" value="AZE53967.1"/>
    <property type="molecule type" value="Genomic_DNA"/>
</dbReference>
<accession>A0A3G7U3R2</accession>
<organism evidence="1 2">
    <name type="scientific">Pseudomonas synxantha</name>
    <dbReference type="NCBI Taxonomy" id="47883"/>
    <lineage>
        <taxon>Bacteria</taxon>
        <taxon>Pseudomonadati</taxon>
        <taxon>Pseudomonadota</taxon>
        <taxon>Gammaproteobacteria</taxon>
        <taxon>Pseudomonadales</taxon>
        <taxon>Pseudomonadaceae</taxon>
        <taxon>Pseudomonas</taxon>
    </lineage>
</organism>
<dbReference type="AlphaFoldDB" id="A0A3G7U3R2"/>
<dbReference type="Proteomes" id="UP000268696">
    <property type="component" value="Chromosome"/>
</dbReference>
<gene>
    <name evidence="1" type="ORF">C4K03_1798</name>
</gene>
<protein>
    <submittedName>
        <fullName evidence="1">Uncharacterized protein</fullName>
    </submittedName>
</protein>
<evidence type="ECO:0000313" key="2">
    <source>
        <dbReference type="Proteomes" id="UP000268696"/>
    </source>
</evidence>
<name>A0A3G7U3R2_9PSED</name>
<sequence length="55" mass="6214">MPGEGRRDDTRVPALVHQAATLDNHDAKVNRTDLALVKQFAALLLKFSWISKKNR</sequence>
<proteinExistence type="predicted"/>